<dbReference type="PANTHER" id="PTHR45999:SF4">
    <property type="entry name" value="UNC-13-4A, ISOFORM B"/>
    <property type="match status" value="1"/>
</dbReference>
<name>A0A814LCL7_9BILA</name>
<dbReference type="InterPro" id="IPR052095">
    <property type="entry name" value="UNC-13_domain"/>
</dbReference>
<proteinExistence type="inferred from homology"/>
<comment type="caution">
    <text evidence="4">The sequence shown here is derived from an EMBL/GenBank/DDBJ whole genome shotgun (WGS) entry which is preliminary data.</text>
</comment>
<keyword evidence="2" id="KW-0268">Exocytosis</keyword>
<evidence type="ECO:0000313" key="5">
    <source>
        <dbReference type="Proteomes" id="UP000663882"/>
    </source>
</evidence>
<evidence type="ECO:0000313" key="4">
    <source>
        <dbReference type="EMBL" id="CAF1063169.1"/>
    </source>
</evidence>
<protein>
    <recommendedName>
        <fullName evidence="3">C2 domain-containing protein</fullName>
    </recommendedName>
</protein>
<evidence type="ECO:0000256" key="1">
    <source>
        <dbReference type="ARBA" id="ARBA00005823"/>
    </source>
</evidence>
<dbReference type="InterPro" id="IPR035892">
    <property type="entry name" value="C2_domain_sf"/>
</dbReference>
<reference evidence="4" key="1">
    <citation type="submission" date="2021-02" db="EMBL/GenBank/DDBJ databases">
        <authorList>
            <person name="Nowell W R."/>
        </authorList>
    </citation>
    <scope>NUCLEOTIDE SEQUENCE</scope>
</reference>
<sequence length="412" mass="47576">MKENYDSTDFQQTKVTLERLIATAEHEMNDVITLIFDRAASLICASLKDEISKYYEDEKCKKVDSMKDINQYIDQEILDKLYGDLIAVQYSRVACVIRLKALQCLRELLPLQEPPDFYERVLQSFDHLTANFETLCCEEQHIPGLSYEEIIIFRRTLQQFALSTVQLQLDYFREITQTYCPHECLTNNGIIVFRTGYEILNQLITIYVHILSCRDLPKMDVFGASDPYVILELLPSTLYPKRPKEYKTNTIKRTLDPEFNELFQWHHLPLNVRTSDAVLRLSVWNKGTVKKDNFIGECFIPLTSIESLKNCASIRDVPVSEVLLRRQNKNAQPRVFELIRIRAKFDQEAALFLKQRACAMASETGSDDRNSSGSYASTALRSLSCIMPCNIGFGFRSPAHDRLDIDDDEETN</sequence>
<dbReference type="OrthoDB" id="7976202at2759"/>
<evidence type="ECO:0000256" key="2">
    <source>
        <dbReference type="ARBA" id="ARBA00022483"/>
    </source>
</evidence>
<dbReference type="EMBL" id="CAJNOO010000925">
    <property type="protein sequence ID" value="CAF1063169.1"/>
    <property type="molecule type" value="Genomic_DNA"/>
</dbReference>
<accession>A0A814LCL7</accession>
<dbReference type="AlphaFoldDB" id="A0A814LCL7"/>
<evidence type="ECO:0000259" key="3">
    <source>
        <dbReference type="PROSITE" id="PS50004"/>
    </source>
</evidence>
<dbReference type="GO" id="GO:0099503">
    <property type="term" value="C:secretory vesicle"/>
    <property type="evidence" value="ECO:0007669"/>
    <property type="project" value="TreeGrafter"/>
</dbReference>
<comment type="similarity">
    <text evidence="1">Belongs to the unc-13 family.</text>
</comment>
<gene>
    <name evidence="4" type="ORF">RFH988_LOCUS17367</name>
</gene>
<dbReference type="Gene3D" id="2.60.40.150">
    <property type="entry name" value="C2 domain"/>
    <property type="match status" value="1"/>
</dbReference>
<dbReference type="Pfam" id="PF00168">
    <property type="entry name" value="C2"/>
    <property type="match status" value="1"/>
</dbReference>
<dbReference type="Proteomes" id="UP000663882">
    <property type="component" value="Unassembled WGS sequence"/>
</dbReference>
<feature type="domain" description="C2" evidence="3">
    <location>
        <begin position="187"/>
        <end position="315"/>
    </location>
</feature>
<dbReference type="PANTHER" id="PTHR45999">
    <property type="entry name" value="UNC-13-4A, ISOFORM B"/>
    <property type="match status" value="1"/>
</dbReference>
<dbReference type="InterPro" id="IPR000008">
    <property type="entry name" value="C2_dom"/>
</dbReference>
<dbReference type="SUPFAM" id="SSF49562">
    <property type="entry name" value="C2 domain (Calcium/lipid-binding domain, CaLB)"/>
    <property type="match status" value="1"/>
</dbReference>
<dbReference type="GO" id="GO:0006887">
    <property type="term" value="P:exocytosis"/>
    <property type="evidence" value="ECO:0007669"/>
    <property type="project" value="UniProtKB-KW"/>
</dbReference>
<dbReference type="SMART" id="SM00239">
    <property type="entry name" value="C2"/>
    <property type="match status" value="1"/>
</dbReference>
<dbReference type="PROSITE" id="PS50004">
    <property type="entry name" value="C2"/>
    <property type="match status" value="1"/>
</dbReference>
<organism evidence="4 5">
    <name type="scientific">Rotaria sordida</name>
    <dbReference type="NCBI Taxonomy" id="392033"/>
    <lineage>
        <taxon>Eukaryota</taxon>
        <taxon>Metazoa</taxon>
        <taxon>Spiralia</taxon>
        <taxon>Gnathifera</taxon>
        <taxon>Rotifera</taxon>
        <taxon>Eurotatoria</taxon>
        <taxon>Bdelloidea</taxon>
        <taxon>Philodinida</taxon>
        <taxon>Philodinidae</taxon>
        <taxon>Rotaria</taxon>
    </lineage>
</organism>